<proteinExistence type="predicted"/>
<sequence length="129" mass="14447">MYQSASLERGERDVKGVAGGTNHERRSLEEAEQNASQLIHRLCDSSTHPSIHSPHDDNHDVYFNIFVTCLHIQPSTHGAMAEATRYGKYMSISASFKISVPSGKEKGIFCEHQWILESADLLGESCWIE</sequence>
<reference evidence="2 3" key="1">
    <citation type="submission" date="2019-06" db="EMBL/GenBank/DDBJ databases">
        <title>Genome Sequence of the Brown Rot Fungal Pathogen Monilinia fructicola.</title>
        <authorList>
            <person name="De Miccolis Angelini R.M."/>
            <person name="Landi L."/>
            <person name="Abate D."/>
            <person name="Pollastro S."/>
            <person name="Romanazzi G."/>
            <person name="Faretra F."/>
        </authorList>
    </citation>
    <scope>NUCLEOTIDE SEQUENCE [LARGE SCALE GENOMIC DNA]</scope>
    <source>
        <strain evidence="2 3">Mfrc123</strain>
    </source>
</reference>
<evidence type="ECO:0000313" key="3">
    <source>
        <dbReference type="Proteomes" id="UP000322873"/>
    </source>
</evidence>
<accession>A0A5M9JUD8</accession>
<organism evidence="2 3">
    <name type="scientific">Monilinia fructicola</name>
    <name type="common">Brown rot fungus</name>
    <name type="synonym">Ciboria fructicola</name>
    <dbReference type="NCBI Taxonomy" id="38448"/>
    <lineage>
        <taxon>Eukaryota</taxon>
        <taxon>Fungi</taxon>
        <taxon>Dikarya</taxon>
        <taxon>Ascomycota</taxon>
        <taxon>Pezizomycotina</taxon>
        <taxon>Leotiomycetes</taxon>
        <taxon>Helotiales</taxon>
        <taxon>Sclerotiniaceae</taxon>
        <taxon>Monilinia</taxon>
    </lineage>
</organism>
<gene>
    <name evidence="2" type="ORF">EYC84_003659</name>
</gene>
<protein>
    <submittedName>
        <fullName evidence="2">Uncharacterized protein</fullName>
    </submittedName>
</protein>
<dbReference type="EMBL" id="VICG01000004">
    <property type="protein sequence ID" value="KAA8573144.1"/>
    <property type="molecule type" value="Genomic_DNA"/>
</dbReference>
<feature type="region of interest" description="Disordered" evidence="1">
    <location>
        <begin position="1"/>
        <end position="33"/>
    </location>
</feature>
<dbReference type="AlphaFoldDB" id="A0A5M9JUD8"/>
<evidence type="ECO:0000313" key="2">
    <source>
        <dbReference type="EMBL" id="KAA8573144.1"/>
    </source>
</evidence>
<keyword evidence="3" id="KW-1185">Reference proteome</keyword>
<name>A0A5M9JUD8_MONFR</name>
<dbReference type="Proteomes" id="UP000322873">
    <property type="component" value="Unassembled WGS sequence"/>
</dbReference>
<evidence type="ECO:0000256" key="1">
    <source>
        <dbReference type="SAM" id="MobiDB-lite"/>
    </source>
</evidence>
<comment type="caution">
    <text evidence="2">The sequence shown here is derived from an EMBL/GenBank/DDBJ whole genome shotgun (WGS) entry which is preliminary data.</text>
</comment>